<keyword evidence="2" id="KW-1185">Reference proteome</keyword>
<dbReference type="EMBL" id="OX597823">
    <property type="protein sequence ID" value="CAI9729295.1"/>
    <property type="molecule type" value="Genomic_DNA"/>
</dbReference>
<organism evidence="1 2">
    <name type="scientific">Octopus vulgaris</name>
    <name type="common">Common octopus</name>
    <dbReference type="NCBI Taxonomy" id="6645"/>
    <lineage>
        <taxon>Eukaryota</taxon>
        <taxon>Metazoa</taxon>
        <taxon>Spiralia</taxon>
        <taxon>Lophotrochozoa</taxon>
        <taxon>Mollusca</taxon>
        <taxon>Cephalopoda</taxon>
        <taxon>Coleoidea</taxon>
        <taxon>Octopodiformes</taxon>
        <taxon>Octopoda</taxon>
        <taxon>Incirrata</taxon>
        <taxon>Octopodidae</taxon>
        <taxon>Octopus</taxon>
    </lineage>
</organism>
<protein>
    <submittedName>
        <fullName evidence="1">Uncharacterized protein</fullName>
    </submittedName>
</protein>
<accession>A0AA36B7H9</accession>
<sequence length="133" mass="15182">MDRACHSNSFKLPCLVMYGELEDGKHLVGGQQRFKDRLKATLKKCHIPLDSLESMPADRTCWHDASKTGPTEVQEDLHQSEVARCARQDVQNPRSTDVSVSPESNVLVIRGQMPFEKSTHRFAIFTKEERKKE</sequence>
<dbReference type="Proteomes" id="UP001162480">
    <property type="component" value="Chromosome 10"/>
</dbReference>
<evidence type="ECO:0000313" key="2">
    <source>
        <dbReference type="Proteomes" id="UP001162480"/>
    </source>
</evidence>
<dbReference type="AlphaFoldDB" id="A0AA36B7H9"/>
<evidence type="ECO:0000313" key="1">
    <source>
        <dbReference type="EMBL" id="CAI9729295.1"/>
    </source>
</evidence>
<name>A0AA36B7H9_OCTVU</name>
<gene>
    <name evidence="1" type="ORF">OCTVUL_1B024760</name>
</gene>
<reference evidence="1" key="1">
    <citation type="submission" date="2023-08" db="EMBL/GenBank/DDBJ databases">
        <authorList>
            <person name="Alioto T."/>
            <person name="Alioto T."/>
            <person name="Gomez Garrido J."/>
        </authorList>
    </citation>
    <scope>NUCLEOTIDE SEQUENCE</scope>
</reference>
<proteinExistence type="predicted"/>